<accession>A0A0X8X3M7</accession>
<sequence length="380" mass="44024">MKFQEKTLESNITHELLNLADSWYWFLTDIPLWRYWRPRYRLPFIKHPKSTSAGFHITTEGKDDPTGNAGGGFDMRIKAGFGKHLLFIQFKKGELTSLSPDPSSEFAKPPHDHYTFEINGTTTNQHFVLRNLANGIGKGKNNAVVYALPLINDMADLEANAGKLVRKTKFISIADVDFEAAKANVTFTKGQVHNFRVSTLDMNRCEVNYFYFFFDKPDRAPEIISDIITTRFQKTLAYFLKEIKKGYESFGLFEDYIPFGIQQSFIQFTRYLLHYFEVSPNKMDIPFFDGYSNYFHQDEFEQYKNIERDVQILNSTFKALAPFAEFIFKLNENPEQLFSEEIPSYAPQILIPSNGDNGINIEFDAEDSKEVIESVNYLIF</sequence>
<gene>
    <name evidence="1" type="ORF">MgSA37_01201</name>
</gene>
<dbReference type="RefSeq" id="WP_096350307.1">
    <property type="nucleotide sequence ID" value="NZ_AP017313.1"/>
</dbReference>
<protein>
    <submittedName>
        <fullName evidence="1">Uncharacterized protein</fullName>
    </submittedName>
</protein>
<evidence type="ECO:0000313" key="2">
    <source>
        <dbReference type="Proteomes" id="UP000218263"/>
    </source>
</evidence>
<dbReference type="OrthoDB" id="1494162at2"/>
<name>A0A0X8X3M7_9SPHI</name>
<organism evidence="1 2">
    <name type="scientific">Mucilaginibacter gotjawali</name>
    <dbReference type="NCBI Taxonomy" id="1550579"/>
    <lineage>
        <taxon>Bacteria</taxon>
        <taxon>Pseudomonadati</taxon>
        <taxon>Bacteroidota</taxon>
        <taxon>Sphingobacteriia</taxon>
        <taxon>Sphingobacteriales</taxon>
        <taxon>Sphingobacteriaceae</taxon>
        <taxon>Mucilaginibacter</taxon>
    </lineage>
</organism>
<reference evidence="1 2" key="1">
    <citation type="submission" date="2015-12" db="EMBL/GenBank/DDBJ databases">
        <title>Genome sequence of Mucilaginibacter gotjawali.</title>
        <authorList>
            <person name="Lee J.S."/>
            <person name="Lee K.C."/>
            <person name="Kim K.K."/>
            <person name="Lee B.W."/>
        </authorList>
    </citation>
    <scope>NUCLEOTIDE SEQUENCE [LARGE SCALE GENOMIC DNA]</scope>
    <source>
        <strain evidence="1 2">SA3-7</strain>
    </source>
</reference>
<dbReference type="EMBL" id="AP017313">
    <property type="protein sequence ID" value="BAU53034.1"/>
    <property type="molecule type" value="Genomic_DNA"/>
</dbReference>
<dbReference type="KEGG" id="mgot:MgSA37_01201"/>
<dbReference type="AlphaFoldDB" id="A0A0X8X3M7"/>
<dbReference type="Proteomes" id="UP000218263">
    <property type="component" value="Chromosome"/>
</dbReference>
<keyword evidence="2" id="KW-1185">Reference proteome</keyword>
<evidence type="ECO:0000313" key="1">
    <source>
        <dbReference type="EMBL" id="BAU53034.1"/>
    </source>
</evidence>
<proteinExistence type="predicted"/>